<proteinExistence type="predicted"/>
<dbReference type="Proteomes" id="UP000217257">
    <property type="component" value="Chromosome"/>
</dbReference>
<evidence type="ECO:0000313" key="1">
    <source>
        <dbReference type="EMBL" id="ATB35301.1"/>
    </source>
</evidence>
<protein>
    <submittedName>
        <fullName evidence="1">Uncharacterized protein</fullName>
    </submittedName>
</protein>
<dbReference type="EMBL" id="CP022098">
    <property type="protein sequence ID" value="ATB35301.1"/>
    <property type="molecule type" value="Genomic_DNA"/>
</dbReference>
<evidence type="ECO:0000313" key="2">
    <source>
        <dbReference type="Proteomes" id="UP000217257"/>
    </source>
</evidence>
<gene>
    <name evidence="1" type="ORF">CYFUS_000713</name>
</gene>
<organism evidence="1 2">
    <name type="scientific">Cystobacter fuscus</name>
    <dbReference type="NCBI Taxonomy" id="43"/>
    <lineage>
        <taxon>Bacteria</taxon>
        <taxon>Pseudomonadati</taxon>
        <taxon>Myxococcota</taxon>
        <taxon>Myxococcia</taxon>
        <taxon>Myxococcales</taxon>
        <taxon>Cystobacterineae</taxon>
        <taxon>Archangiaceae</taxon>
        <taxon>Cystobacter</taxon>
    </lineage>
</organism>
<reference evidence="1 2" key="1">
    <citation type="submission" date="2017-06" db="EMBL/GenBank/DDBJ databases">
        <title>Sequencing and comparative analysis of myxobacterial genomes.</title>
        <authorList>
            <person name="Rupp O."/>
            <person name="Goesmann A."/>
            <person name="Sogaard-Andersen L."/>
        </authorList>
    </citation>
    <scope>NUCLEOTIDE SEQUENCE [LARGE SCALE GENOMIC DNA]</scope>
    <source>
        <strain evidence="1 2">DSM 52655</strain>
    </source>
</reference>
<dbReference type="AlphaFoldDB" id="A0A250IVW5"/>
<dbReference type="RefSeq" id="WP_095983952.1">
    <property type="nucleotide sequence ID" value="NZ_CP022098.1"/>
</dbReference>
<sequence>MQLRLKYPPTPEAAPRHAALCVSAALLLNDIDLDYSVDSVMRLDGLLEYLRQGGLTSERMAEVVFAFGCYMGEVFVRRAGGAWCATVGSPMEGITGFPLVIQLGGHRYCNPIGKVFKRLDQGSAHALPAFYRLYTRRDAPALGPDPAVH</sequence>
<dbReference type="KEGG" id="cfus:CYFUS_000713"/>
<accession>A0A250IVW5</accession>
<name>A0A250IVW5_9BACT</name>